<dbReference type="InterPro" id="IPR038607">
    <property type="entry name" value="PhoD-like_sf"/>
</dbReference>
<organism evidence="4 5">
    <name type="scientific">Octadecabacter ascidiaceicola</name>
    <dbReference type="NCBI Taxonomy" id="1655543"/>
    <lineage>
        <taxon>Bacteria</taxon>
        <taxon>Pseudomonadati</taxon>
        <taxon>Pseudomonadota</taxon>
        <taxon>Alphaproteobacteria</taxon>
        <taxon>Rhodobacterales</taxon>
        <taxon>Roseobacteraceae</taxon>
        <taxon>Octadecabacter</taxon>
    </lineage>
</organism>
<evidence type="ECO:0000259" key="3">
    <source>
        <dbReference type="Pfam" id="PF16655"/>
    </source>
</evidence>
<evidence type="ECO:0000259" key="2">
    <source>
        <dbReference type="Pfam" id="PF09423"/>
    </source>
</evidence>
<evidence type="ECO:0000313" key="5">
    <source>
        <dbReference type="Proteomes" id="UP000203464"/>
    </source>
</evidence>
<dbReference type="InterPro" id="IPR032093">
    <property type="entry name" value="PhoD_N"/>
</dbReference>
<dbReference type="InterPro" id="IPR052900">
    <property type="entry name" value="Phospholipid_Metab_Enz"/>
</dbReference>
<feature type="domain" description="PhoD-like phosphatase metallophosphatase" evidence="2">
    <location>
        <begin position="145"/>
        <end position="526"/>
    </location>
</feature>
<dbReference type="InterPro" id="IPR018946">
    <property type="entry name" value="PhoD-like_MPP"/>
</dbReference>
<dbReference type="GO" id="GO:0004630">
    <property type="term" value="F:phospholipase D activity"/>
    <property type="evidence" value="ECO:0007669"/>
    <property type="project" value="UniProtKB-EC"/>
</dbReference>
<feature type="chain" id="PRO_5013394160" evidence="1">
    <location>
        <begin position="23"/>
        <end position="575"/>
    </location>
</feature>
<dbReference type="RefSeq" id="WP_093995434.1">
    <property type="nucleotide sequence ID" value="NZ_FXYD01000001.1"/>
</dbReference>
<dbReference type="InterPro" id="IPR029052">
    <property type="entry name" value="Metallo-depent_PP-like"/>
</dbReference>
<reference evidence="5" key="1">
    <citation type="submission" date="2017-05" db="EMBL/GenBank/DDBJ databases">
        <authorList>
            <person name="Rodrigo-Torres L."/>
            <person name="Arahal R. D."/>
            <person name="Lucena T."/>
        </authorList>
    </citation>
    <scope>NUCLEOTIDE SEQUENCE [LARGE SCALE GENOMIC DNA]</scope>
    <source>
        <strain evidence="5">CECT 8868</strain>
    </source>
</reference>
<keyword evidence="1" id="KW-0732">Signal</keyword>
<sequence>MISRRKLLTATLAASTSVAALGAYEFWPLPSGQSFTSSDTAGSGVFAHGVASGDPLHDRVVLWTHVDANDAVDVQWEVSQTADFKSLFATGVVATSAARDWTVKVDVSGLTAGTQFFYRFKLGDNTSEVGRTKTLPVGPIADARFAVVSCSSWQHGYFNVYDHIARQDHFDAMIHLGDYIYEYGTSEKAGQPKAGPIRPHAPTHETITLADYRMRLAQYRQDASLRAVTARIPLIAIWDDHETANDSYTTGAANHQSDEGNWPDRQAAALQAYYEWLPVREPSGDSVTAYRSYEWGDLATLVAVETRLIARNAPITVEDASDALGDGEGLDAFNENILFAEDREVLGQAQQDFVVDAFTQSKRAGKPWRILANQVVMGRVATPDLRPHVTKEAMDNIRPKWAGIDEFVRISGFRLPFDLNSWDGYPAARTRLYDALDAAGINDMLVLTGDAHEYWVNDLTADDGSKMGVEIGTTSVTSSTLQSFLGDSTASYALLMTRENPDVRYYNPVYHGYVDLHLMTNAAVADLVAVDTVFTRDYTAFSTAKFKVSSDHQSLAFGRPRGLNPKQWALFRSLG</sequence>
<proteinExistence type="predicted"/>
<evidence type="ECO:0000256" key="1">
    <source>
        <dbReference type="SAM" id="SignalP"/>
    </source>
</evidence>
<dbReference type="AlphaFoldDB" id="A0A238JTH7"/>
<dbReference type="OrthoDB" id="327733at2"/>
<dbReference type="EMBL" id="FXYD01000001">
    <property type="protein sequence ID" value="SMX33961.1"/>
    <property type="molecule type" value="Genomic_DNA"/>
</dbReference>
<name>A0A238JTH7_9RHOB</name>
<protein>
    <submittedName>
        <fullName evidence="4">Phospholipase D</fullName>
        <ecNumber evidence="4">3.1.4.4</ecNumber>
    </submittedName>
</protein>
<dbReference type="Gene3D" id="2.60.40.380">
    <property type="entry name" value="Purple acid phosphatase-like, N-terminal"/>
    <property type="match status" value="1"/>
</dbReference>
<keyword evidence="5" id="KW-1185">Reference proteome</keyword>
<evidence type="ECO:0000313" key="4">
    <source>
        <dbReference type="EMBL" id="SMX33961.1"/>
    </source>
</evidence>
<dbReference type="Proteomes" id="UP000203464">
    <property type="component" value="Unassembled WGS sequence"/>
</dbReference>
<feature type="domain" description="Phospholipase D N-terminal" evidence="3">
    <location>
        <begin position="48"/>
        <end position="134"/>
    </location>
</feature>
<keyword evidence="4" id="KW-0378">Hydrolase</keyword>
<dbReference type="PANTHER" id="PTHR43606:SF2">
    <property type="entry name" value="ALKALINE PHOSPHATASE FAMILY PROTEIN (AFU_ORTHOLOGUE AFUA_5G03860)"/>
    <property type="match status" value="1"/>
</dbReference>
<dbReference type="Pfam" id="PF16655">
    <property type="entry name" value="PhoD_N"/>
    <property type="match status" value="1"/>
</dbReference>
<dbReference type="SUPFAM" id="SSF56300">
    <property type="entry name" value="Metallo-dependent phosphatases"/>
    <property type="match status" value="1"/>
</dbReference>
<accession>A0A238JTH7</accession>
<dbReference type="Gene3D" id="3.60.21.70">
    <property type="entry name" value="PhoD-like phosphatase"/>
    <property type="match status" value="1"/>
</dbReference>
<dbReference type="EC" id="3.1.4.4" evidence="4"/>
<feature type="signal peptide" evidence="1">
    <location>
        <begin position="1"/>
        <end position="22"/>
    </location>
</feature>
<gene>
    <name evidence="4" type="primary">pld</name>
    <name evidence="4" type="ORF">OCA8868_01057</name>
</gene>
<dbReference type="Pfam" id="PF09423">
    <property type="entry name" value="PhoD"/>
    <property type="match status" value="1"/>
</dbReference>
<dbReference type="CDD" id="cd07389">
    <property type="entry name" value="MPP_PhoD"/>
    <property type="match status" value="1"/>
</dbReference>
<dbReference type="PANTHER" id="PTHR43606">
    <property type="entry name" value="PHOSPHATASE, PUTATIVE (AFU_ORTHOLOGUE AFUA_6G08710)-RELATED"/>
    <property type="match status" value="1"/>
</dbReference>